<protein>
    <submittedName>
        <fullName evidence="2">Uncharacterized protein</fullName>
    </submittedName>
</protein>
<proteinExistence type="predicted"/>
<name>A0A484N8H1_9ASTE</name>
<dbReference type="EMBL" id="OOIL02005838">
    <property type="protein sequence ID" value="VFQ96154.1"/>
    <property type="molecule type" value="Genomic_DNA"/>
</dbReference>
<evidence type="ECO:0000313" key="2">
    <source>
        <dbReference type="EMBL" id="VFQ96154.1"/>
    </source>
</evidence>
<feature type="region of interest" description="Disordered" evidence="1">
    <location>
        <begin position="1"/>
        <end position="43"/>
    </location>
</feature>
<accession>A0A484N8H1</accession>
<sequence length="94" mass="10051">MAIGEGGLSSSGVANDSGELRDRNKDNSGRAALCSSERPQQLRQTPSVFQPFRAVVVVWVVVSVRAMGQIYPNDGIRTTFFLVESTNQGNHGGA</sequence>
<dbReference type="Proteomes" id="UP000595140">
    <property type="component" value="Unassembled WGS sequence"/>
</dbReference>
<dbReference type="AlphaFoldDB" id="A0A484N8H1"/>
<reference evidence="2 3" key="1">
    <citation type="submission" date="2018-04" db="EMBL/GenBank/DDBJ databases">
        <authorList>
            <person name="Vogel A."/>
        </authorList>
    </citation>
    <scope>NUCLEOTIDE SEQUENCE [LARGE SCALE GENOMIC DNA]</scope>
</reference>
<feature type="compositionally biased region" description="Basic and acidic residues" evidence="1">
    <location>
        <begin position="18"/>
        <end position="28"/>
    </location>
</feature>
<keyword evidence="3" id="KW-1185">Reference proteome</keyword>
<organism evidence="2 3">
    <name type="scientific">Cuscuta campestris</name>
    <dbReference type="NCBI Taxonomy" id="132261"/>
    <lineage>
        <taxon>Eukaryota</taxon>
        <taxon>Viridiplantae</taxon>
        <taxon>Streptophyta</taxon>
        <taxon>Embryophyta</taxon>
        <taxon>Tracheophyta</taxon>
        <taxon>Spermatophyta</taxon>
        <taxon>Magnoliopsida</taxon>
        <taxon>eudicotyledons</taxon>
        <taxon>Gunneridae</taxon>
        <taxon>Pentapetalae</taxon>
        <taxon>asterids</taxon>
        <taxon>lamiids</taxon>
        <taxon>Solanales</taxon>
        <taxon>Convolvulaceae</taxon>
        <taxon>Cuscuteae</taxon>
        <taxon>Cuscuta</taxon>
        <taxon>Cuscuta subgen. Grammica</taxon>
        <taxon>Cuscuta sect. Cleistogrammica</taxon>
    </lineage>
</organism>
<evidence type="ECO:0000256" key="1">
    <source>
        <dbReference type="SAM" id="MobiDB-lite"/>
    </source>
</evidence>
<gene>
    <name evidence="2" type="ORF">CCAM_LOCUS37930</name>
</gene>
<evidence type="ECO:0000313" key="3">
    <source>
        <dbReference type="Proteomes" id="UP000595140"/>
    </source>
</evidence>